<feature type="coiled-coil region" evidence="1">
    <location>
        <begin position="155"/>
        <end position="182"/>
    </location>
</feature>
<reference evidence="2" key="1">
    <citation type="submission" date="2020-05" db="EMBL/GenBank/DDBJ databases">
        <title>WGS assembly of Corymbia citriodora subspecies variegata.</title>
        <authorList>
            <person name="Barry K."/>
            <person name="Hundley H."/>
            <person name="Shu S."/>
            <person name="Jenkins J."/>
            <person name="Grimwood J."/>
            <person name="Baten A."/>
        </authorList>
    </citation>
    <scope>NUCLEOTIDE SEQUENCE</scope>
    <source>
        <strain evidence="2">CV2-018</strain>
    </source>
</reference>
<dbReference type="AlphaFoldDB" id="A0A8T0CNC7"/>
<dbReference type="EMBL" id="MU090685">
    <property type="protein sequence ID" value="KAF7847569.1"/>
    <property type="molecule type" value="Genomic_DNA"/>
</dbReference>
<evidence type="ECO:0000313" key="3">
    <source>
        <dbReference type="Proteomes" id="UP000806378"/>
    </source>
</evidence>
<evidence type="ECO:0000256" key="1">
    <source>
        <dbReference type="SAM" id="Coils"/>
    </source>
</evidence>
<protein>
    <submittedName>
        <fullName evidence="2">Uncharacterized protein</fullName>
    </submittedName>
</protein>
<sequence length="249" mass="28347">MMSILDDVKTRVQKSQCGNKKREAELRRCHTELRPRNGNRDKKTDEIVVDEKEKLRKALNASLAAQKSLEMMCSSLGKEKEIMEAELTRRVHELNEMEEHLNDFKAQNEKLLAKVQACATEHKERKHGGEARKDVTLQERNKELTEQLLKSLEGYRSLKRKFKDSQEENRQLTTTMEELGMEIASGLNLVHGFRQCAEAKGEGAMDVCGEISELENLLQCFEMKVSKIIDGTAPKTKAEISTGKPFLVA</sequence>
<proteinExistence type="predicted"/>
<accession>A0A8T0CNC7</accession>
<dbReference type="Gramene" id="rna-gnl|WGS:JABURB|Cocit.L2830.1">
    <property type="protein sequence ID" value="cds-KAF7847569.1"/>
    <property type="gene ID" value="gene-BT93_L2830"/>
</dbReference>
<comment type="caution">
    <text evidence="2">The sequence shown here is derived from an EMBL/GenBank/DDBJ whole genome shotgun (WGS) entry which is preliminary data.</text>
</comment>
<name>A0A8T0CNC7_CORYI</name>
<dbReference type="PANTHER" id="PTHR38378">
    <property type="entry name" value="MYOSIN HEAVY CHAIN-LIKE PROTEIN"/>
    <property type="match status" value="1"/>
</dbReference>
<gene>
    <name evidence="2" type="ORF">BT93_L2830</name>
</gene>
<organism evidence="2 3">
    <name type="scientific">Corymbia citriodora subsp. variegata</name>
    <dbReference type="NCBI Taxonomy" id="360336"/>
    <lineage>
        <taxon>Eukaryota</taxon>
        <taxon>Viridiplantae</taxon>
        <taxon>Streptophyta</taxon>
        <taxon>Embryophyta</taxon>
        <taxon>Tracheophyta</taxon>
        <taxon>Spermatophyta</taxon>
        <taxon>Magnoliopsida</taxon>
        <taxon>eudicotyledons</taxon>
        <taxon>Gunneridae</taxon>
        <taxon>Pentapetalae</taxon>
        <taxon>rosids</taxon>
        <taxon>malvids</taxon>
        <taxon>Myrtales</taxon>
        <taxon>Myrtaceae</taxon>
        <taxon>Myrtoideae</taxon>
        <taxon>Eucalypteae</taxon>
        <taxon>Corymbia</taxon>
    </lineage>
</organism>
<keyword evidence="1" id="KW-0175">Coiled coil</keyword>
<evidence type="ECO:0000313" key="2">
    <source>
        <dbReference type="EMBL" id="KAF7847569.1"/>
    </source>
</evidence>
<dbReference type="Proteomes" id="UP000806378">
    <property type="component" value="Unassembled WGS sequence"/>
</dbReference>
<keyword evidence="3" id="KW-1185">Reference proteome</keyword>
<dbReference type="PANTHER" id="PTHR38378:SF3">
    <property type="entry name" value="MYOSIN HEAVY CHAIN-LIKE PROTEIN"/>
    <property type="match status" value="1"/>
</dbReference>
<dbReference type="OrthoDB" id="1897593at2759"/>